<evidence type="ECO:0000259" key="5">
    <source>
        <dbReference type="PROSITE" id="PS51464"/>
    </source>
</evidence>
<evidence type="ECO:0000313" key="7">
    <source>
        <dbReference type="Proteomes" id="UP001254832"/>
    </source>
</evidence>
<dbReference type="SUPFAM" id="SSF46689">
    <property type="entry name" value="Homeodomain-like"/>
    <property type="match status" value="1"/>
</dbReference>
<dbReference type="PANTHER" id="PTHR30514">
    <property type="entry name" value="GLUCOKINASE"/>
    <property type="match status" value="1"/>
</dbReference>
<keyword evidence="1" id="KW-0805">Transcription regulation</keyword>
<dbReference type="InterPro" id="IPR009057">
    <property type="entry name" value="Homeodomain-like_sf"/>
</dbReference>
<dbReference type="PROSITE" id="PS51071">
    <property type="entry name" value="HTH_RPIR"/>
    <property type="match status" value="1"/>
</dbReference>
<dbReference type="GO" id="GO:0097367">
    <property type="term" value="F:carbohydrate derivative binding"/>
    <property type="evidence" value="ECO:0007669"/>
    <property type="project" value="InterPro"/>
</dbReference>
<dbReference type="Pfam" id="PF01380">
    <property type="entry name" value="SIS"/>
    <property type="match status" value="1"/>
</dbReference>
<dbReference type="RefSeq" id="WP_056690221.1">
    <property type="nucleotide sequence ID" value="NZ_JAVDTR010000001.1"/>
</dbReference>
<dbReference type="SUPFAM" id="SSF53697">
    <property type="entry name" value="SIS domain"/>
    <property type="match status" value="1"/>
</dbReference>
<dbReference type="InterPro" id="IPR000281">
    <property type="entry name" value="HTH_RpiR"/>
</dbReference>
<protein>
    <submittedName>
        <fullName evidence="6">DNA-binding MurR/RpiR family transcriptional regulator</fullName>
    </submittedName>
</protein>
<feature type="domain" description="SIS" evidence="5">
    <location>
        <begin position="107"/>
        <end position="242"/>
    </location>
</feature>
<dbReference type="PANTHER" id="PTHR30514:SF1">
    <property type="entry name" value="HTH-TYPE TRANSCRIPTIONAL REGULATOR HEXR-RELATED"/>
    <property type="match status" value="1"/>
</dbReference>
<dbReference type="Gene3D" id="1.10.10.10">
    <property type="entry name" value="Winged helix-like DNA-binding domain superfamily/Winged helix DNA-binding domain"/>
    <property type="match status" value="1"/>
</dbReference>
<proteinExistence type="predicted"/>
<dbReference type="InterPro" id="IPR035472">
    <property type="entry name" value="RpiR-like_SIS"/>
</dbReference>
<dbReference type="InterPro" id="IPR046348">
    <property type="entry name" value="SIS_dom_sf"/>
</dbReference>
<accession>A0AAP5GZ72</accession>
<feature type="domain" description="HTH rpiR-type" evidence="4">
    <location>
        <begin position="1"/>
        <end position="73"/>
    </location>
</feature>
<dbReference type="GO" id="GO:0003677">
    <property type="term" value="F:DNA binding"/>
    <property type="evidence" value="ECO:0007669"/>
    <property type="project" value="UniProtKB-KW"/>
</dbReference>
<reference evidence="6" key="1">
    <citation type="submission" date="2023-07" db="EMBL/GenBank/DDBJ databases">
        <title>Sorghum-associated microbial communities from plants grown in Nebraska, USA.</title>
        <authorList>
            <person name="Schachtman D."/>
        </authorList>
    </citation>
    <scope>NUCLEOTIDE SEQUENCE</scope>
    <source>
        <strain evidence="6">BE80</strain>
    </source>
</reference>
<evidence type="ECO:0000256" key="3">
    <source>
        <dbReference type="ARBA" id="ARBA00023163"/>
    </source>
</evidence>
<evidence type="ECO:0000259" key="4">
    <source>
        <dbReference type="PROSITE" id="PS51071"/>
    </source>
</evidence>
<comment type="caution">
    <text evidence="6">The sequence shown here is derived from an EMBL/GenBank/DDBJ whole genome shotgun (WGS) entry which is preliminary data.</text>
</comment>
<evidence type="ECO:0000313" key="6">
    <source>
        <dbReference type="EMBL" id="MDR6721828.1"/>
    </source>
</evidence>
<name>A0AAP5GZ72_PAEAM</name>
<dbReference type="AlphaFoldDB" id="A0AAP5GZ72"/>
<sequence>MFSNEQISSYNDLELSIYNYISQNMEKVAYMRIRELADETHVSTATILRFCRKNQCEGFSEFKVKLKMLLAQHKRKSTKTLKSPHHAVYEFFERSQNPELEEKIRTAAQLVSTASSVIFIGTGSSGIMAEYGARYFSSLGTFSMYINDPQFPVHAKIRENSVTIALSTSGENPFILPHLTQIKQEKNKIVSITNNRQSTIAKISDINIPYYVNEEYYESANITTQFPVLFLLEWMAREVSKHE</sequence>
<dbReference type="GO" id="GO:1901135">
    <property type="term" value="P:carbohydrate derivative metabolic process"/>
    <property type="evidence" value="ECO:0007669"/>
    <property type="project" value="InterPro"/>
</dbReference>
<dbReference type="Proteomes" id="UP001254832">
    <property type="component" value="Unassembled WGS sequence"/>
</dbReference>
<evidence type="ECO:0000256" key="2">
    <source>
        <dbReference type="ARBA" id="ARBA00023125"/>
    </source>
</evidence>
<dbReference type="InterPro" id="IPR001347">
    <property type="entry name" value="SIS_dom"/>
</dbReference>
<gene>
    <name evidence="6" type="ORF">J2W91_000276</name>
</gene>
<dbReference type="Gene3D" id="3.40.50.10490">
    <property type="entry name" value="Glucose-6-phosphate isomerase like protein, domain 1"/>
    <property type="match status" value="1"/>
</dbReference>
<dbReference type="GO" id="GO:0003700">
    <property type="term" value="F:DNA-binding transcription factor activity"/>
    <property type="evidence" value="ECO:0007669"/>
    <property type="project" value="InterPro"/>
</dbReference>
<dbReference type="Pfam" id="PF01418">
    <property type="entry name" value="HTH_6"/>
    <property type="match status" value="1"/>
</dbReference>
<dbReference type="InterPro" id="IPR047640">
    <property type="entry name" value="RpiR-like"/>
</dbReference>
<dbReference type="InterPro" id="IPR036388">
    <property type="entry name" value="WH-like_DNA-bd_sf"/>
</dbReference>
<dbReference type="PROSITE" id="PS51464">
    <property type="entry name" value="SIS"/>
    <property type="match status" value="1"/>
</dbReference>
<keyword evidence="2 6" id="KW-0238">DNA-binding</keyword>
<dbReference type="EMBL" id="JAVDTR010000001">
    <property type="protein sequence ID" value="MDR6721828.1"/>
    <property type="molecule type" value="Genomic_DNA"/>
</dbReference>
<organism evidence="6 7">
    <name type="scientific">Paenibacillus amylolyticus</name>
    <dbReference type="NCBI Taxonomy" id="1451"/>
    <lineage>
        <taxon>Bacteria</taxon>
        <taxon>Bacillati</taxon>
        <taxon>Bacillota</taxon>
        <taxon>Bacilli</taxon>
        <taxon>Bacillales</taxon>
        <taxon>Paenibacillaceae</taxon>
        <taxon>Paenibacillus</taxon>
    </lineage>
</organism>
<keyword evidence="3" id="KW-0804">Transcription</keyword>
<evidence type="ECO:0000256" key="1">
    <source>
        <dbReference type="ARBA" id="ARBA00023015"/>
    </source>
</evidence>
<dbReference type="CDD" id="cd05013">
    <property type="entry name" value="SIS_RpiR"/>
    <property type="match status" value="1"/>
</dbReference>